<organism evidence="2 3">
    <name type="scientific">Sphingobium jiangsuense</name>
    <dbReference type="NCBI Taxonomy" id="870476"/>
    <lineage>
        <taxon>Bacteria</taxon>
        <taxon>Pseudomonadati</taxon>
        <taxon>Pseudomonadota</taxon>
        <taxon>Alphaproteobacteria</taxon>
        <taxon>Sphingomonadales</taxon>
        <taxon>Sphingomonadaceae</taxon>
        <taxon>Sphingobium</taxon>
    </lineage>
</organism>
<sequence>MGAEPGRTARYDPAQPVADTASQAHREFEALARKAGMEPSDLWVGGYADYEWRHLRLLLQAYDLHPGGRDILEFGCNVGASSVVLAALGGRVTAVDISADAAAIARANLRRHGLDAAATVLHVADTRGLPFPSASFDMVLANSVLEYVEPEQLDAVLAELHRLLRPGGRMLICGTASRTAIREVHSRRWLVNYLPRGVDRLLGRSLQRGICPFQLAHGLSGRFEAIGRDRWLEARAAVHGRPSFAMRAVSRVAALLGISPGWFAPNIELLLEKRVEAGPDSGRRSG</sequence>
<keyword evidence="3" id="KW-1185">Reference proteome</keyword>
<accession>A0A7W6BMP5</accession>
<dbReference type="RefSeq" id="WP_188072148.1">
    <property type="nucleotide sequence ID" value="NZ_BSPS01000031.1"/>
</dbReference>
<name>A0A7W6BMP5_9SPHN</name>
<protein>
    <submittedName>
        <fullName evidence="2">SAM-dependent methyltransferase</fullName>
    </submittedName>
</protein>
<evidence type="ECO:0000313" key="3">
    <source>
        <dbReference type="Proteomes" id="UP000571950"/>
    </source>
</evidence>
<dbReference type="Pfam" id="PF08241">
    <property type="entry name" value="Methyltransf_11"/>
    <property type="match status" value="1"/>
</dbReference>
<gene>
    <name evidence="2" type="ORF">GGR43_002370</name>
</gene>
<evidence type="ECO:0000259" key="1">
    <source>
        <dbReference type="Pfam" id="PF08241"/>
    </source>
</evidence>
<dbReference type="CDD" id="cd02440">
    <property type="entry name" value="AdoMet_MTases"/>
    <property type="match status" value="1"/>
</dbReference>
<dbReference type="SUPFAM" id="SSF53335">
    <property type="entry name" value="S-adenosyl-L-methionine-dependent methyltransferases"/>
    <property type="match status" value="1"/>
</dbReference>
<proteinExistence type="predicted"/>
<dbReference type="GO" id="GO:0008757">
    <property type="term" value="F:S-adenosylmethionine-dependent methyltransferase activity"/>
    <property type="evidence" value="ECO:0007669"/>
    <property type="project" value="InterPro"/>
</dbReference>
<dbReference type="Proteomes" id="UP000571950">
    <property type="component" value="Unassembled WGS sequence"/>
</dbReference>
<keyword evidence="2" id="KW-0808">Transferase</keyword>
<dbReference type="InterPro" id="IPR013216">
    <property type="entry name" value="Methyltransf_11"/>
</dbReference>
<dbReference type="AlphaFoldDB" id="A0A7W6BMP5"/>
<dbReference type="Gene3D" id="3.40.50.150">
    <property type="entry name" value="Vaccinia Virus protein VP39"/>
    <property type="match status" value="1"/>
</dbReference>
<comment type="caution">
    <text evidence="2">The sequence shown here is derived from an EMBL/GenBank/DDBJ whole genome shotgun (WGS) entry which is preliminary data.</text>
</comment>
<dbReference type="EMBL" id="JACIDT010000007">
    <property type="protein sequence ID" value="MBB3926650.1"/>
    <property type="molecule type" value="Genomic_DNA"/>
</dbReference>
<feature type="domain" description="Methyltransferase type 11" evidence="1">
    <location>
        <begin position="72"/>
        <end position="172"/>
    </location>
</feature>
<reference evidence="2 3" key="1">
    <citation type="submission" date="2020-08" db="EMBL/GenBank/DDBJ databases">
        <title>Genomic Encyclopedia of Type Strains, Phase IV (KMG-IV): sequencing the most valuable type-strain genomes for metagenomic binning, comparative biology and taxonomic classification.</title>
        <authorList>
            <person name="Goeker M."/>
        </authorList>
    </citation>
    <scope>NUCLEOTIDE SEQUENCE [LARGE SCALE GENOMIC DNA]</scope>
    <source>
        <strain evidence="2 3">DSM 26189</strain>
    </source>
</reference>
<dbReference type="InterPro" id="IPR029063">
    <property type="entry name" value="SAM-dependent_MTases_sf"/>
</dbReference>
<evidence type="ECO:0000313" key="2">
    <source>
        <dbReference type="EMBL" id="MBB3926650.1"/>
    </source>
</evidence>
<dbReference type="InterPro" id="IPR050508">
    <property type="entry name" value="Methyltransf_Superfamily"/>
</dbReference>
<dbReference type="GO" id="GO:0032259">
    <property type="term" value="P:methylation"/>
    <property type="evidence" value="ECO:0007669"/>
    <property type="project" value="UniProtKB-KW"/>
</dbReference>
<keyword evidence="2" id="KW-0489">Methyltransferase</keyword>
<dbReference type="PANTHER" id="PTHR42912">
    <property type="entry name" value="METHYLTRANSFERASE"/>
    <property type="match status" value="1"/>
</dbReference>